<evidence type="ECO:0000256" key="5">
    <source>
        <dbReference type="ARBA" id="ARBA00022692"/>
    </source>
</evidence>
<comment type="caution">
    <text evidence="9">The sequence shown here is derived from an EMBL/GenBank/DDBJ whole genome shotgun (WGS) entry which is preliminary data.</text>
</comment>
<keyword evidence="10" id="KW-1185">Reference proteome</keyword>
<feature type="transmembrane region" description="Helical" evidence="8">
    <location>
        <begin position="269"/>
        <end position="289"/>
    </location>
</feature>
<evidence type="ECO:0000256" key="2">
    <source>
        <dbReference type="ARBA" id="ARBA00007998"/>
    </source>
</evidence>
<dbReference type="NCBIfam" id="TIGR00912">
    <property type="entry name" value="2A0309"/>
    <property type="match status" value="1"/>
</dbReference>
<evidence type="ECO:0000256" key="4">
    <source>
        <dbReference type="ARBA" id="ARBA00022544"/>
    </source>
</evidence>
<accession>A0ABW0K459</accession>
<organism evidence="9 10">
    <name type="scientific">Paenibacillus aestuarii</name>
    <dbReference type="NCBI Taxonomy" id="516965"/>
    <lineage>
        <taxon>Bacteria</taxon>
        <taxon>Bacillati</taxon>
        <taxon>Bacillota</taxon>
        <taxon>Bacilli</taxon>
        <taxon>Bacillales</taxon>
        <taxon>Paenibacillaceae</taxon>
        <taxon>Paenibacillus</taxon>
    </lineage>
</organism>
<sequence>MSSPEKKISLFQLFIMTLQSQIGIGVISLPYYLFNAAGNDAWISVIVAGFFVQINIWLIWLLYRRFPGQSFFEMLRITVGKYGAYGLKIAYSIYFFTIATLIVLLFVRLVNIWILPRTPMWLVTLIMIAVCVYGVVDHLRVMARFFFLASTMLIVLLFLIITVAKDINYLSILPIGNSGMLAILGGVHHAIISFLGYEVLLVILPHSLGGHAGKIKAALLANGIVTVFYTLLTFVCLAYLGPAVMRFVSEPVLYVMKYRTFHMIERTDLLFFSIWIVCVGTSFMTYLYLTASALNSLLSQVSRSTFVYVIAALLFMLSFFFPTDEHKVALFNKIATYMSYLFILVLPGVLLMIAMVRGRSGDDPV</sequence>
<name>A0ABW0K459_9BACL</name>
<evidence type="ECO:0000256" key="1">
    <source>
        <dbReference type="ARBA" id="ARBA00004141"/>
    </source>
</evidence>
<keyword evidence="3" id="KW-0813">Transport</keyword>
<evidence type="ECO:0000256" key="6">
    <source>
        <dbReference type="ARBA" id="ARBA00022989"/>
    </source>
</evidence>
<keyword evidence="6 8" id="KW-1133">Transmembrane helix</keyword>
<keyword evidence="5 8" id="KW-0812">Transmembrane</keyword>
<evidence type="ECO:0000313" key="10">
    <source>
        <dbReference type="Proteomes" id="UP001596044"/>
    </source>
</evidence>
<keyword evidence="7 8" id="KW-0472">Membrane</keyword>
<gene>
    <name evidence="9" type="ORF">ACFPOG_04155</name>
</gene>
<dbReference type="PANTHER" id="PTHR34975">
    <property type="entry name" value="SPORE GERMINATION PROTEIN A2"/>
    <property type="match status" value="1"/>
</dbReference>
<comment type="similarity">
    <text evidence="2">Belongs to the amino acid-polyamine-organocation (APC) superfamily. Spore germination protein (SGP) (TC 2.A.3.9) family.</text>
</comment>
<dbReference type="PANTHER" id="PTHR34975:SF2">
    <property type="entry name" value="SPORE GERMINATION PROTEIN A2"/>
    <property type="match status" value="1"/>
</dbReference>
<feature type="transmembrane region" description="Helical" evidence="8">
    <location>
        <begin position="334"/>
        <end position="356"/>
    </location>
</feature>
<dbReference type="RefSeq" id="WP_270884228.1">
    <property type="nucleotide sequence ID" value="NZ_JAQFVF010000065.1"/>
</dbReference>
<feature type="transmembrane region" description="Helical" evidence="8">
    <location>
        <begin position="217"/>
        <end position="240"/>
    </location>
</feature>
<keyword evidence="4" id="KW-0309">Germination</keyword>
<feature type="transmembrane region" description="Helical" evidence="8">
    <location>
        <begin position="41"/>
        <end position="63"/>
    </location>
</feature>
<comment type="subcellular location">
    <subcellularLocation>
        <location evidence="1">Membrane</location>
        <topology evidence="1">Multi-pass membrane protein</topology>
    </subcellularLocation>
</comment>
<evidence type="ECO:0000313" key="9">
    <source>
        <dbReference type="EMBL" id="MFC5447437.1"/>
    </source>
</evidence>
<feature type="transmembrane region" description="Helical" evidence="8">
    <location>
        <begin position="84"/>
        <end position="107"/>
    </location>
</feature>
<feature type="transmembrane region" description="Helical" evidence="8">
    <location>
        <begin position="119"/>
        <end position="136"/>
    </location>
</feature>
<dbReference type="InterPro" id="IPR004761">
    <property type="entry name" value="Spore_GerAB"/>
</dbReference>
<reference evidence="10" key="1">
    <citation type="journal article" date="2019" name="Int. J. Syst. Evol. Microbiol.">
        <title>The Global Catalogue of Microorganisms (GCM) 10K type strain sequencing project: providing services to taxonomists for standard genome sequencing and annotation.</title>
        <authorList>
            <consortium name="The Broad Institute Genomics Platform"/>
            <consortium name="The Broad Institute Genome Sequencing Center for Infectious Disease"/>
            <person name="Wu L."/>
            <person name="Ma J."/>
        </authorList>
    </citation>
    <scope>NUCLEOTIDE SEQUENCE [LARGE SCALE GENOMIC DNA]</scope>
    <source>
        <strain evidence="10">KACC 11904</strain>
    </source>
</reference>
<evidence type="ECO:0000256" key="3">
    <source>
        <dbReference type="ARBA" id="ARBA00022448"/>
    </source>
</evidence>
<feature type="transmembrane region" description="Helical" evidence="8">
    <location>
        <begin position="143"/>
        <end position="161"/>
    </location>
</feature>
<dbReference type="Pfam" id="PF03845">
    <property type="entry name" value="Spore_permease"/>
    <property type="match status" value="1"/>
</dbReference>
<protein>
    <submittedName>
        <fullName evidence="9">GerAB/ArcD/ProY family transporter</fullName>
    </submittedName>
</protein>
<evidence type="ECO:0000256" key="8">
    <source>
        <dbReference type="SAM" id="Phobius"/>
    </source>
</evidence>
<dbReference type="Gene3D" id="1.20.1740.10">
    <property type="entry name" value="Amino acid/polyamine transporter I"/>
    <property type="match status" value="1"/>
</dbReference>
<evidence type="ECO:0000256" key="7">
    <source>
        <dbReference type="ARBA" id="ARBA00023136"/>
    </source>
</evidence>
<feature type="transmembrane region" description="Helical" evidence="8">
    <location>
        <begin position="301"/>
        <end position="322"/>
    </location>
</feature>
<dbReference type="EMBL" id="JBHSMJ010000007">
    <property type="protein sequence ID" value="MFC5447437.1"/>
    <property type="molecule type" value="Genomic_DNA"/>
</dbReference>
<feature type="transmembrane region" description="Helical" evidence="8">
    <location>
        <begin position="181"/>
        <end position="205"/>
    </location>
</feature>
<proteinExistence type="inferred from homology"/>
<dbReference type="Proteomes" id="UP001596044">
    <property type="component" value="Unassembled WGS sequence"/>
</dbReference>